<evidence type="ECO:0000256" key="9">
    <source>
        <dbReference type="ARBA" id="ARBA00025772"/>
    </source>
</evidence>
<evidence type="ECO:0000313" key="13">
    <source>
        <dbReference type="EMBL" id="OFE11222.1"/>
    </source>
</evidence>
<comment type="caution">
    <text evidence="13">The sequence shown here is derived from an EMBL/GenBank/DDBJ whole genome shotgun (WGS) entry which is preliminary data.</text>
</comment>
<keyword evidence="5" id="KW-0997">Cell inner membrane</keyword>
<dbReference type="GO" id="GO:0005886">
    <property type="term" value="C:plasma membrane"/>
    <property type="evidence" value="ECO:0007669"/>
    <property type="project" value="UniProtKB-SubCell"/>
</dbReference>
<evidence type="ECO:0000256" key="8">
    <source>
        <dbReference type="ARBA" id="ARBA00023136"/>
    </source>
</evidence>
<comment type="subcellular location">
    <subcellularLocation>
        <location evidence="1">Cell inner membrane</location>
        <topology evidence="1">Single-pass membrane protein</topology>
    </subcellularLocation>
</comment>
<protein>
    <recommendedName>
        <fullName evidence="2">Type II secretion system protein H</fullName>
    </recommendedName>
    <alternativeName>
        <fullName evidence="10">General secretion pathway protein H</fullName>
    </alternativeName>
</protein>
<dbReference type="NCBIfam" id="TIGR02532">
    <property type="entry name" value="IV_pilin_GFxxxE"/>
    <property type="match status" value="1"/>
</dbReference>
<dbReference type="EMBL" id="MASR01000003">
    <property type="protein sequence ID" value="OFE11222.1"/>
    <property type="molecule type" value="Genomic_DNA"/>
</dbReference>
<dbReference type="Proteomes" id="UP000175669">
    <property type="component" value="Unassembled WGS sequence"/>
</dbReference>
<dbReference type="InterPro" id="IPR045584">
    <property type="entry name" value="Pilin-like"/>
</dbReference>
<dbReference type="Gene3D" id="3.55.40.10">
    <property type="entry name" value="minor pseudopilin epsh domain"/>
    <property type="match status" value="1"/>
</dbReference>
<dbReference type="RefSeq" id="WP_070119157.1">
    <property type="nucleotide sequence ID" value="NZ_MASR01000003.1"/>
</dbReference>
<reference evidence="14" key="1">
    <citation type="submission" date="2016-07" db="EMBL/GenBank/DDBJ databases">
        <authorList>
            <person name="Florea S."/>
            <person name="Webb J.S."/>
            <person name="Jaromczyk J."/>
            <person name="Schardl C.L."/>
        </authorList>
    </citation>
    <scope>NUCLEOTIDE SEQUENCE [LARGE SCALE GENOMIC DNA]</scope>
    <source>
        <strain evidence="14">KCTC 42131</strain>
    </source>
</reference>
<keyword evidence="4" id="KW-0488">Methylation</keyword>
<keyword evidence="6 11" id="KW-0812">Transmembrane</keyword>
<organism evidence="13 14">
    <name type="scientific">Pseudohongiella acticola</name>
    <dbReference type="NCBI Taxonomy" id="1524254"/>
    <lineage>
        <taxon>Bacteria</taxon>
        <taxon>Pseudomonadati</taxon>
        <taxon>Pseudomonadota</taxon>
        <taxon>Gammaproteobacteria</taxon>
        <taxon>Pseudomonadales</taxon>
        <taxon>Pseudohongiellaceae</taxon>
        <taxon>Pseudohongiella</taxon>
    </lineage>
</organism>
<keyword evidence="8 11" id="KW-0472">Membrane</keyword>
<dbReference type="InterPro" id="IPR002416">
    <property type="entry name" value="T2SS_protein-GspH"/>
</dbReference>
<dbReference type="AlphaFoldDB" id="A0A1E8CFU9"/>
<feature type="domain" description="General secretion pathway GspH" evidence="12">
    <location>
        <begin position="62"/>
        <end position="189"/>
    </location>
</feature>
<evidence type="ECO:0000256" key="5">
    <source>
        <dbReference type="ARBA" id="ARBA00022519"/>
    </source>
</evidence>
<keyword evidence="14" id="KW-1185">Reference proteome</keyword>
<keyword evidence="3" id="KW-1003">Cell membrane</keyword>
<evidence type="ECO:0000259" key="12">
    <source>
        <dbReference type="Pfam" id="PF12019"/>
    </source>
</evidence>
<comment type="similarity">
    <text evidence="9">Belongs to the GSP H family.</text>
</comment>
<dbReference type="GO" id="GO:0015628">
    <property type="term" value="P:protein secretion by the type II secretion system"/>
    <property type="evidence" value="ECO:0007669"/>
    <property type="project" value="InterPro"/>
</dbReference>
<sequence>MAIGRTRSKFLVRGRAQGFSLIEMLVVMAIMGLIVSVVTLSTGSLSAVFGGGNRVSPESVSEELMVLMAAASSQAILSGEPVALGFTSSSTAQEDGIAVTWLRYGRTSGGLVRNRQATWQPVSAHSDLQDLNLSPGLASNLMIEGERVNTQALTVDPGMPAVVFYPTGESTAFEWSLSQDEQVVTLSNTTTGEVERRQR</sequence>
<dbReference type="SUPFAM" id="SSF54523">
    <property type="entry name" value="Pili subunits"/>
    <property type="match status" value="1"/>
</dbReference>
<evidence type="ECO:0000313" key="14">
    <source>
        <dbReference type="Proteomes" id="UP000175669"/>
    </source>
</evidence>
<evidence type="ECO:0000256" key="4">
    <source>
        <dbReference type="ARBA" id="ARBA00022481"/>
    </source>
</evidence>
<evidence type="ECO:0000256" key="10">
    <source>
        <dbReference type="ARBA" id="ARBA00030775"/>
    </source>
</evidence>
<evidence type="ECO:0000256" key="7">
    <source>
        <dbReference type="ARBA" id="ARBA00022989"/>
    </source>
</evidence>
<dbReference type="InterPro" id="IPR022346">
    <property type="entry name" value="T2SS_GspH"/>
</dbReference>
<feature type="transmembrane region" description="Helical" evidence="11">
    <location>
        <begin position="21"/>
        <end position="40"/>
    </location>
</feature>
<proteinExistence type="inferred from homology"/>
<evidence type="ECO:0000256" key="3">
    <source>
        <dbReference type="ARBA" id="ARBA00022475"/>
    </source>
</evidence>
<dbReference type="Pfam" id="PF12019">
    <property type="entry name" value="GspH"/>
    <property type="match status" value="1"/>
</dbReference>
<gene>
    <name evidence="13" type="ORF">PHACT_15405</name>
</gene>
<dbReference type="PRINTS" id="PR00885">
    <property type="entry name" value="BCTERIALGSPH"/>
</dbReference>
<dbReference type="GO" id="GO:0015627">
    <property type="term" value="C:type II protein secretion system complex"/>
    <property type="evidence" value="ECO:0007669"/>
    <property type="project" value="InterPro"/>
</dbReference>
<evidence type="ECO:0000256" key="2">
    <source>
        <dbReference type="ARBA" id="ARBA00021549"/>
    </source>
</evidence>
<dbReference type="Pfam" id="PF07963">
    <property type="entry name" value="N_methyl"/>
    <property type="match status" value="1"/>
</dbReference>
<evidence type="ECO:0000256" key="1">
    <source>
        <dbReference type="ARBA" id="ARBA00004377"/>
    </source>
</evidence>
<accession>A0A1E8CFU9</accession>
<dbReference type="InterPro" id="IPR012902">
    <property type="entry name" value="N_methyl_site"/>
</dbReference>
<dbReference type="PROSITE" id="PS00409">
    <property type="entry name" value="PROKAR_NTER_METHYL"/>
    <property type="match status" value="1"/>
</dbReference>
<keyword evidence="7 11" id="KW-1133">Transmembrane helix</keyword>
<name>A0A1E8CFU9_9GAMM</name>
<dbReference type="STRING" id="1524254.PHACT_15405"/>
<evidence type="ECO:0000256" key="6">
    <source>
        <dbReference type="ARBA" id="ARBA00022692"/>
    </source>
</evidence>
<evidence type="ECO:0000256" key="11">
    <source>
        <dbReference type="SAM" id="Phobius"/>
    </source>
</evidence>